<reference evidence="1 2" key="1">
    <citation type="submission" date="2020-08" db="EMBL/GenBank/DDBJ databases">
        <title>Genomic Encyclopedia of Type Strains, Phase IV (KMG-IV): sequencing the most valuable type-strain genomes for metagenomic binning, comparative biology and taxonomic classification.</title>
        <authorList>
            <person name="Goeker M."/>
        </authorList>
    </citation>
    <scope>NUCLEOTIDE SEQUENCE [LARGE SCALE GENOMIC DNA]</scope>
    <source>
        <strain evidence="1 2">DSM 103336</strain>
    </source>
</reference>
<comment type="caution">
    <text evidence="1">The sequence shown here is derived from an EMBL/GenBank/DDBJ whole genome shotgun (WGS) entry which is preliminary data.</text>
</comment>
<keyword evidence="2" id="KW-1185">Reference proteome</keyword>
<dbReference type="Proteomes" id="UP000546701">
    <property type="component" value="Unassembled WGS sequence"/>
</dbReference>
<gene>
    <name evidence="1" type="ORF">FHS99_000793</name>
</gene>
<dbReference type="EMBL" id="JACIJR010000002">
    <property type="protein sequence ID" value="MBB5728323.1"/>
    <property type="molecule type" value="Genomic_DNA"/>
</dbReference>
<evidence type="ECO:0000313" key="2">
    <source>
        <dbReference type="Proteomes" id="UP000546701"/>
    </source>
</evidence>
<proteinExistence type="predicted"/>
<organism evidence="1 2">
    <name type="scientific">Sphingomonas prati</name>
    <dbReference type="NCBI Taxonomy" id="1843237"/>
    <lineage>
        <taxon>Bacteria</taxon>
        <taxon>Pseudomonadati</taxon>
        <taxon>Pseudomonadota</taxon>
        <taxon>Alphaproteobacteria</taxon>
        <taxon>Sphingomonadales</taxon>
        <taxon>Sphingomonadaceae</taxon>
        <taxon>Sphingomonas</taxon>
    </lineage>
</organism>
<sequence>MTSGSNFNQSYPGFHGVVDVVSSDDLVPSERRRLRDDVQTIIEGAEDPNAFFADIVWEVRALRCMQTLDYERTNKARLAEAKAAIDALDRGEPMPRLSQIGLNHMAYVREQMPNVCDRARLTTLKSALPKVGSRRPPDDSLVLSAVALARIFSANVPGTPTSEKERPFVILLQAVAKAAGRKSCTALHGVAEEALRIELEAYSPGVTIHGRSERRTSF</sequence>
<dbReference type="RefSeq" id="WP_157177270.1">
    <property type="nucleotide sequence ID" value="NZ_BMJP01000001.1"/>
</dbReference>
<accession>A0A7W9BQL2</accession>
<dbReference type="AlphaFoldDB" id="A0A7W9BQL2"/>
<protein>
    <submittedName>
        <fullName evidence="1">Uncharacterized protein</fullName>
    </submittedName>
</protein>
<evidence type="ECO:0000313" key="1">
    <source>
        <dbReference type="EMBL" id="MBB5728323.1"/>
    </source>
</evidence>
<name>A0A7W9BQL2_9SPHN</name>